<keyword evidence="2" id="KW-1133">Transmembrane helix</keyword>
<evidence type="ECO:0000256" key="2">
    <source>
        <dbReference type="SAM" id="Phobius"/>
    </source>
</evidence>
<feature type="region of interest" description="Disordered" evidence="1">
    <location>
        <begin position="1105"/>
        <end position="1140"/>
    </location>
</feature>
<accession>A0A4S8Z2T4</accession>
<evidence type="ECO:0000313" key="3">
    <source>
        <dbReference type="EMBL" id="THW59701.1"/>
    </source>
</evidence>
<dbReference type="InterPro" id="IPR021840">
    <property type="entry name" value="DUF3433"/>
</dbReference>
<organism evidence="3 4">
    <name type="scientific">Aureobasidium pullulans</name>
    <name type="common">Black yeast</name>
    <name type="synonym">Pullularia pullulans</name>
    <dbReference type="NCBI Taxonomy" id="5580"/>
    <lineage>
        <taxon>Eukaryota</taxon>
        <taxon>Fungi</taxon>
        <taxon>Dikarya</taxon>
        <taxon>Ascomycota</taxon>
        <taxon>Pezizomycotina</taxon>
        <taxon>Dothideomycetes</taxon>
        <taxon>Dothideomycetidae</taxon>
        <taxon>Dothideales</taxon>
        <taxon>Saccotheciaceae</taxon>
        <taxon>Aureobasidium</taxon>
    </lineage>
</organism>
<sequence length="1154" mass="127122">MRLLSILAIYWSNLEYHAKALMPWKLISQQPEAIDADLLIDYISPNPLVVLWMSIESRHVPVLAAVLGSFTLIFVTVASTGLFILRQELIEKSIIVLVQSSFKEADLNEGTVDSISILMASSILSGNLSLAYPLGTNEDYATGSFVIEQTPSLSKTGTVDAFSADMVCNLGSTTNSTVEVYVERTRNAIDNSLSAYWSATIEPTDGICATGPIRFPAFSQNLSASATLASPPIPFGTVIVHQCPPLNQSTLFIVFAQIIGSAEHSGNETDPGLRVAHSVINSTVLACLPTYSVKRALVTTDISGGLRTVETESESMNFTVSDEELWQAFNISIKKARSTLVNPRFDTIYSTYDDFFVAMDSTWARTPAEYLAPDILVQDLRRLFETGANQLANRLLRYQHSGTTTGSYKAPHLRVILQKTTLRLLEAGLVTVMVLSCLMTIVSLYSPMINLGSGVIHVAVLLSRHKQLELRLKSSGVKALEQIERELLQSEKAARPKSLLLKSGMQWWKPLALSKSVAVVVLVIPLAIVIALEVTYRTSINRPGLGDVYINSSSHYLWTLLPALLMTGVKLLHQSVASSITLLDPFSKLRRGCFPATRSLARGNLSKTSLQICYEGCKGKRWALFGSARSTLFGPFLTIVVSGLFLVQPIRKTETLEMQLSDEISSPTSKNCSRSDWAQASVWAANLLILGYGDYLRGTYENHVYSLPALSSDDSKLPTDAHFTNASTLLMDTPTIFSNVTCRAMDDTGFRYKYDGNNAWLNYTHPDLWTYGYGFGSHHLRCEAGIPSLGWNMRASPTRLSHVVYASEFDAKYCADPSVWPDSQVLKDGITARSGSNLVDPDLFIIHGPLDLMTHTVDIRGIACYYDIRQGQANVTYDLRADKVISLERSTESFAVLTNISECVPWIGSDGEGLESLLPSNASYALATSFYANINTFFNIALNGSNETAFDAQENVTLFAGQVSRIYNHMFTQFYNNALRGANIGNKTVPGILIDDNWQRLTQNNVSTRILQALLLTMWLCTSLALYLFDIEKLLPKNPCSIAAQASLLADSEFLSLIPPEAEHATTEQLMQMTPFRDHLSSMGWWTNANGTRRFGIDIGKADFDEGENDDTEAVVEEGEIVEAGEGHDEETGKAAPRLSVDVVDSWNEIRSDR</sequence>
<dbReference type="PANTHER" id="PTHR37544">
    <property type="entry name" value="SPRAY-RELATED"/>
    <property type="match status" value="1"/>
</dbReference>
<feature type="transmembrane region" description="Helical" evidence="2">
    <location>
        <begin position="62"/>
        <end position="85"/>
    </location>
</feature>
<evidence type="ECO:0000256" key="1">
    <source>
        <dbReference type="SAM" id="MobiDB-lite"/>
    </source>
</evidence>
<proteinExistence type="predicted"/>
<comment type="caution">
    <text evidence="3">The sequence shown here is derived from an EMBL/GenBank/DDBJ whole genome shotgun (WGS) entry which is preliminary data.</text>
</comment>
<keyword evidence="2" id="KW-0472">Membrane</keyword>
<dbReference type="AlphaFoldDB" id="A0A4S8Z2T4"/>
<dbReference type="Proteomes" id="UP000310421">
    <property type="component" value="Unassembled WGS sequence"/>
</dbReference>
<keyword evidence="2" id="KW-0812">Transmembrane</keyword>
<feature type="transmembrane region" description="Helical" evidence="2">
    <location>
        <begin position="424"/>
        <end position="442"/>
    </location>
</feature>
<feature type="transmembrane region" description="Helical" evidence="2">
    <location>
        <begin position="630"/>
        <end position="650"/>
    </location>
</feature>
<evidence type="ECO:0000313" key="4">
    <source>
        <dbReference type="Proteomes" id="UP000310421"/>
    </source>
</evidence>
<gene>
    <name evidence="3" type="ORF">D6D20_06335</name>
</gene>
<dbReference type="PANTHER" id="PTHR37544:SF1">
    <property type="entry name" value="PHOSPHORIBOSYLAMINOIMIDAZOLE-SUCCINOCARBOXAMIDE SYNTHASE"/>
    <property type="match status" value="1"/>
</dbReference>
<dbReference type="Pfam" id="PF11915">
    <property type="entry name" value="DUF3433"/>
    <property type="match status" value="2"/>
</dbReference>
<feature type="compositionally biased region" description="Acidic residues" evidence="1">
    <location>
        <begin position="1105"/>
        <end position="1123"/>
    </location>
</feature>
<protein>
    <submittedName>
        <fullName evidence="3">Uncharacterized protein</fullName>
    </submittedName>
</protein>
<reference evidence="3 4" key="1">
    <citation type="submission" date="2018-10" db="EMBL/GenBank/DDBJ databases">
        <title>Fifty Aureobasidium pullulans genomes reveal a recombining polyextremotolerant generalist.</title>
        <authorList>
            <person name="Gostincar C."/>
            <person name="Turk M."/>
            <person name="Zajc J."/>
            <person name="Gunde-Cimerman N."/>
        </authorList>
    </citation>
    <scope>NUCLEOTIDE SEQUENCE [LARGE SCALE GENOMIC DNA]</scope>
    <source>
        <strain evidence="3 4">EXF-10751</strain>
    </source>
</reference>
<feature type="transmembrane region" description="Helical" evidence="2">
    <location>
        <begin position="512"/>
        <end position="536"/>
    </location>
</feature>
<name>A0A4S8Z2T4_AURPU</name>
<dbReference type="EMBL" id="QZAN01000073">
    <property type="protein sequence ID" value="THW59701.1"/>
    <property type="molecule type" value="Genomic_DNA"/>
</dbReference>